<dbReference type="GO" id="GO:0007020">
    <property type="term" value="P:microtubule nucleation"/>
    <property type="evidence" value="ECO:0007669"/>
    <property type="project" value="InterPro"/>
</dbReference>
<keyword evidence="3 4" id="KW-0206">Cytoskeleton</keyword>
<keyword evidence="7" id="KW-1185">Reference proteome</keyword>
<feature type="domain" description="Gamma tubulin complex component protein N-terminal" evidence="5">
    <location>
        <begin position="79"/>
        <end position="371"/>
    </location>
</feature>
<dbReference type="GO" id="GO:0051321">
    <property type="term" value="P:meiotic cell cycle"/>
    <property type="evidence" value="ECO:0007669"/>
    <property type="project" value="TreeGrafter"/>
</dbReference>
<evidence type="ECO:0000313" key="6">
    <source>
        <dbReference type="EMBL" id="KAJ6630896.1"/>
    </source>
</evidence>
<name>A0A9Q0MN38_9DIPT</name>
<evidence type="ECO:0000256" key="1">
    <source>
        <dbReference type="ARBA" id="ARBA00022490"/>
    </source>
</evidence>
<dbReference type="InterPro" id="IPR041470">
    <property type="entry name" value="GCP_N"/>
</dbReference>
<keyword evidence="2 4" id="KW-0493">Microtubule</keyword>
<dbReference type="InterPro" id="IPR007259">
    <property type="entry name" value="GCP"/>
</dbReference>
<keyword evidence="1 4" id="KW-0963">Cytoplasm</keyword>
<organism evidence="6 7">
    <name type="scientific">Pseudolycoriella hygida</name>
    <dbReference type="NCBI Taxonomy" id="35572"/>
    <lineage>
        <taxon>Eukaryota</taxon>
        <taxon>Metazoa</taxon>
        <taxon>Ecdysozoa</taxon>
        <taxon>Arthropoda</taxon>
        <taxon>Hexapoda</taxon>
        <taxon>Insecta</taxon>
        <taxon>Pterygota</taxon>
        <taxon>Neoptera</taxon>
        <taxon>Endopterygota</taxon>
        <taxon>Diptera</taxon>
        <taxon>Nematocera</taxon>
        <taxon>Sciaroidea</taxon>
        <taxon>Sciaridae</taxon>
        <taxon>Pseudolycoriella</taxon>
    </lineage>
</organism>
<evidence type="ECO:0000256" key="3">
    <source>
        <dbReference type="ARBA" id="ARBA00023212"/>
    </source>
</evidence>
<dbReference type="Pfam" id="PF17681">
    <property type="entry name" value="GCP_N_terminal"/>
    <property type="match status" value="1"/>
</dbReference>
<sequence>MDIAKEIKDRVKKAASEGLSQIACGPVPKTSRARSFSSQMSEINNSISLNSFNDFVQLNTHNAISAPSIRVADQEKVLVRELLYCLIGIGGNYIVPAECTVDGITTIKFNISDKIQTSLRDILQEILPLACYYYVVHKSVFVASSTDNGLVMNAFSASLRSLINDYYLSLVQLESEYRERSLSLQKLQYFVRPTMQIFEILSSITGQLDKYGDLNGASLLTFLYDKITSLIGDQNSQQIIIHLTKMTAAPYINMLRLWMLKGAIIDPQDEFMVKDNEILNRENVDSNHYSAEYWERRYTLRRDKTPKFLEPLSDCILRTGKYLNVIRQCVEHTNVNDNELIFSPDNLTTLTHFVQNAYKDASERLLKVLVKDNDLMGHLTSLKKYLLLQQGMQQLLCFIWGSNDVTLE</sequence>
<dbReference type="PANTHER" id="PTHR19302">
    <property type="entry name" value="GAMMA TUBULIN COMPLEX PROTEIN"/>
    <property type="match status" value="1"/>
</dbReference>
<evidence type="ECO:0000256" key="4">
    <source>
        <dbReference type="RuleBase" id="RU363050"/>
    </source>
</evidence>
<gene>
    <name evidence="6" type="primary">Grip84_2</name>
    <name evidence="6" type="ORF">Bhyg_16063</name>
</gene>
<dbReference type="OrthoDB" id="2192946at2759"/>
<dbReference type="Proteomes" id="UP001151699">
    <property type="component" value="Unassembled WGS sequence"/>
</dbReference>
<dbReference type="EMBL" id="WJQU01002750">
    <property type="protein sequence ID" value="KAJ6630896.1"/>
    <property type="molecule type" value="Genomic_DNA"/>
</dbReference>
<proteinExistence type="inferred from homology"/>
<dbReference type="GO" id="GO:0000930">
    <property type="term" value="C:gamma-tubulin complex"/>
    <property type="evidence" value="ECO:0007669"/>
    <property type="project" value="TreeGrafter"/>
</dbReference>
<dbReference type="AlphaFoldDB" id="A0A9Q0MN38"/>
<dbReference type="GO" id="GO:0051225">
    <property type="term" value="P:spindle assembly"/>
    <property type="evidence" value="ECO:0007669"/>
    <property type="project" value="TreeGrafter"/>
</dbReference>
<comment type="similarity">
    <text evidence="4">Belongs to the TUBGCP family.</text>
</comment>
<dbReference type="GO" id="GO:0000922">
    <property type="term" value="C:spindle pole"/>
    <property type="evidence" value="ECO:0007669"/>
    <property type="project" value="InterPro"/>
</dbReference>
<dbReference type="GO" id="GO:0043015">
    <property type="term" value="F:gamma-tubulin binding"/>
    <property type="evidence" value="ECO:0007669"/>
    <property type="project" value="InterPro"/>
</dbReference>
<accession>A0A9Q0MN38</accession>
<dbReference type="PANTHER" id="PTHR19302:SF13">
    <property type="entry name" value="GAMMA-TUBULIN COMPLEX COMPONENT 2"/>
    <property type="match status" value="1"/>
</dbReference>
<comment type="subcellular location">
    <subcellularLocation>
        <location evidence="4">Cytoplasm</location>
        <location evidence="4">Cytoskeleton</location>
        <location evidence="4">Microtubule organizing center</location>
    </subcellularLocation>
</comment>
<reference evidence="6" key="1">
    <citation type="submission" date="2022-07" db="EMBL/GenBank/DDBJ databases">
        <authorList>
            <person name="Trinca V."/>
            <person name="Uliana J.V.C."/>
            <person name="Torres T.T."/>
            <person name="Ward R.J."/>
            <person name="Monesi N."/>
        </authorList>
    </citation>
    <scope>NUCLEOTIDE SEQUENCE</scope>
    <source>
        <strain evidence="6">HSMRA1968</strain>
        <tissue evidence="6">Whole embryos</tissue>
    </source>
</reference>
<protein>
    <recommendedName>
        <fullName evidence="4">Gamma-tubulin complex component</fullName>
    </recommendedName>
</protein>
<evidence type="ECO:0000259" key="5">
    <source>
        <dbReference type="Pfam" id="PF17681"/>
    </source>
</evidence>
<dbReference type="GO" id="GO:0031122">
    <property type="term" value="P:cytoplasmic microtubule organization"/>
    <property type="evidence" value="ECO:0007669"/>
    <property type="project" value="TreeGrafter"/>
</dbReference>
<comment type="caution">
    <text evidence="6">The sequence shown here is derived from an EMBL/GenBank/DDBJ whole genome shotgun (WGS) entry which is preliminary data.</text>
</comment>
<evidence type="ECO:0000313" key="7">
    <source>
        <dbReference type="Proteomes" id="UP001151699"/>
    </source>
</evidence>
<dbReference type="GO" id="GO:0005874">
    <property type="term" value="C:microtubule"/>
    <property type="evidence" value="ECO:0007669"/>
    <property type="project" value="UniProtKB-KW"/>
</dbReference>
<dbReference type="GO" id="GO:0051011">
    <property type="term" value="F:microtubule minus-end binding"/>
    <property type="evidence" value="ECO:0007669"/>
    <property type="project" value="TreeGrafter"/>
</dbReference>
<dbReference type="GO" id="GO:0000278">
    <property type="term" value="P:mitotic cell cycle"/>
    <property type="evidence" value="ECO:0007669"/>
    <property type="project" value="TreeGrafter"/>
</dbReference>
<evidence type="ECO:0000256" key="2">
    <source>
        <dbReference type="ARBA" id="ARBA00022701"/>
    </source>
</evidence>